<keyword evidence="6" id="KW-0012">Acyltransferase</keyword>
<feature type="domain" description="Deacetylase sirtuin-type" evidence="5">
    <location>
        <begin position="1"/>
        <end position="235"/>
    </location>
</feature>
<name>A0ABW1UQ92_9LACO</name>
<evidence type="ECO:0000256" key="4">
    <source>
        <dbReference type="PROSITE-ProRule" id="PRU00236"/>
    </source>
</evidence>
<proteinExistence type="predicted"/>
<sequence length="235" mass="26162">MNELIAAIKQAQRITFLTGAGVSTHSGIPDYRSKTGLYAGAANPEYLLSHENLTQHPQAFYEFVTKRMYFPAARPNLIHQEIAALCNEKGTLVTQNVDGLDKQAGNQHVIEFHGNLYDLYCQKCGQAVSYEDFAQDYHHQIDGGIIRPHIVLYGESIASEILMKSAQAIANADLLLIVGTSFRVYPFAQLIQYRQAETPIYAINRESIAAPASVRLIQDDALTVFEEIRKGLETC</sequence>
<comment type="caution">
    <text evidence="4">Lacks conserved residue(s) required for the propagation of feature annotation.</text>
</comment>
<keyword evidence="7" id="KW-1185">Reference proteome</keyword>
<protein>
    <recommendedName>
        <fullName evidence="1">protein acetyllysine N-acetyltransferase</fullName>
        <ecNumber evidence="1">2.3.1.286</ecNumber>
    </recommendedName>
</protein>
<evidence type="ECO:0000259" key="5">
    <source>
        <dbReference type="PROSITE" id="PS50305"/>
    </source>
</evidence>
<dbReference type="Gene3D" id="3.40.50.1220">
    <property type="entry name" value="TPP-binding domain"/>
    <property type="match status" value="1"/>
</dbReference>
<dbReference type="RefSeq" id="WP_125597159.1">
    <property type="nucleotide sequence ID" value="NZ_JBHSSM010000024.1"/>
</dbReference>
<dbReference type="Gene3D" id="3.30.1600.10">
    <property type="entry name" value="SIR2/SIRT2 'Small Domain"/>
    <property type="match status" value="1"/>
</dbReference>
<dbReference type="SUPFAM" id="SSF52467">
    <property type="entry name" value="DHS-like NAD/FAD-binding domain"/>
    <property type="match status" value="1"/>
</dbReference>
<reference evidence="7" key="1">
    <citation type="journal article" date="2019" name="Int. J. Syst. Evol. Microbiol.">
        <title>The Global Catalogue of Microorganisms (GCM) 10K type strain sequencing project: providing services to taxonomists for standard genome sequencing and annotation.</title>
        <authorList>
            <consortium name="The Broad Institute Genomics Platform"/>
            <consortium name="The Broad Institute Genome Sequencing Center for Infectious Disease"/>
            <person name="Wu L."/>
            <person name="Ma J."/>
        </authorList>
    </citation>
    <scope>NUCLEOTIDE SEQUENCE [LARGE SCALE GENOMIC DNA]</scope>
    <source>
        <strain evidence="7">CCM 8897</strain>
    </source>
</reference>
<gene>
    <name evidence="6" type="ORF">ACFQHW_11255</name>
</gene>
<dbReference type="EMBL" id="JBHSSM010000024">
    <property type="protein sequence ID" value="MFC6316142.1"/>
    <property type="molecule type" value="Genomic_DNA"/>
</dbReference>
<evidence type="ECO:0000256" key="2">
    <source>
        <dbReference type="ARBA" id="ARBA00022679"/>
    </source>
</evidence>
<accession>A0ABW1UQ92</accession>
<dbReference type="GO" id="GO:0034979">
    <property type="term" value="F:NAD-dependent protein lysine deacetylase activity"/>
    <property type="evidence" value="ECO:0007669"/>
    <property type="project" value="UniProtKB-EC"/>
</dbReference>
<dbReference type="EC" id="2.3.1.286" evidence="1"/>
<evidence type="ECO:0000313" key="6">
    <source>
        <dbReference type="EMBL" id="MFC6316142.1"/>
    </source>
</evidence>
<dbReference type="PANTHER" id="PTHR11085">
    <property type="entry name" value="NAD-DEPENDENT PROTEIN DEACYLASE SIRTUIN-5, MITOCHONDRIAL-RELATED"/>
    <property type="match status" value="1"/>
</dbReference>
<evidence type="ECO:0000256" key="3">
    <source>
        <dbReference type="ARBA" id="ARBA00023027"/>
    </source>
</evidence>
<dbReference type="PROSITE" id="PS50305">
    <property type="entry name" value="SIRTUIN"/>
    <property type="match status" value="1"/>
</dbReference>
<dbReference type="Pfam" id="PF02146">
    <property type="entry name" value="SIR2"/>
    <property type="match status" value="1"/>
</dbReference>
<comment type="caution">
    <text evidence="6">The sequence shown here is derived from an EMBL/GenBank/DDBJ whole genome shotgun (WGS) entry which is preliminary data.</text>
</comment>
<evidence type="ECO:0000256" key="1">
    <source>
        <dbReference type="ARBA" id="ARBA00012928"/>
    </source>
</evidence>
<keyword evidence="2 6" id="KW-0808">Transferase</keyword>
<organism evidence="6 7">
    <name type="scientific">Lapidilactobacillus achengensis</name>
    <dbReference type="NCBI Taxonomy" id="2486000"/>
    <lineage>
        <taxon>Bacteria</taxon>
        <taxon>Bacillati</taxon>
        <taxon>Bacillota</taxon>
        <taxon>Bacilli</taxon>
        <taxon>Lactobacillales</taxon>
        <taxon>Lactobacillaceae</taxon>
        <taxon>Lapidilactobacillus</taxon>
    </lineage>
</organism>
<dbReference type="InterPro" id="IPR029035">
    <property type="entry name" value="DHS-like_NAD/FAD-binding_dom"/>
</dbReference>
<dbReference type="Proteomes" id="UP001596310">
    <property type="component" value="Unassembled WGS sequence"/>
</dbReference>
<dbReference type="InterPro" id="IPR026590">
    <property type="entry name" value="Ssirtuin_cat_dom"/>
</dbReference>
<dbReference type="NCBIfam" id="NF001752">
    <property type="entry name" value="PRK00481.1-1"/>
    <property type="match status" value="1"/>
</dbReference>
<evidence type="ECO:0000313" key="7">
    <source>
        <dbReference type="Proteomes" id="UP001596310"/>
    </source>
</evidence>
<dbReference type="PANTHER" id="PTHR11085:SF4">
    <property type="entry name" value="NAD-DEPENDENT PROTEIN DEACYLASE"/>
    <property type="match status" value="1"/>
</dbReference>
<dbReference type="InterPro" id="IPR003000">
    <property type="entry name" value="Sirtuin"/>
</dbReference>
<dbReference type="InterPro" id="IPR026591">
    <property type="entry name" value="Sirtuin_cat_small_dom_sf"/>
</dbReference>
<keyword evidence="3" id="KW-0520">NAD</keyword>
<dbReference type="InterPro" id="IPR050134">
    <property type="entry name" value="NAD-dep_sirtuin_deacylases"/>
</dbReference>